<dbReference type="SUPFAM" id="SSF55785">
    <property type="entry name" value="PYP-like sensor domain (PAS domain)"/>
    <property type="match status" value="1"/>
</dbReference>
<dbReference type="Gene3D" id="3.40.50.2300">
    <property type="match status" value="1"/>
</dbReference>
<dbReference type="PATRIC" id="fig|1391653.3.peg.3664"/>
<dbReference type="SMART" id="SM00448">
    <property type="entry name" value="REC"/>
    <property type="match status" value="1"/>
</dbReference>
<dbReference type="SMART" id="SM00388">
    <property type="entry name" value="HisKA"/>
    <property type="match status" value="1"/>
</dbReference>
<dbReference type="CDD" id="cd00082">
    <property type="entry name" value="HisKA"/>
    <property type="match status" value="1"/>
</dbReference>
<dbReference type="Pfam" id="PF00512">
    <property type="entry name" value="HisKA"/>
    <property type="match status" value="1"/>
</dbReference>
<dbReference type="Pfam" id="PF08447">
    <property type="entry name" value="PAS_3"/>
    <property type="match status" value="1"/>
</dbReference>
<dbReference type="InterPro" id="IPR011006">
    <property type="entry name" value="CheY-like_superfamily"/>
</dbReference>
<feature type="domain" description="PAS" evidence="7">
    <location>
        <begin position="130"/>
        <end position="200"/>
    </location>
</feature>
<evidence type="ECO:0000256" key="3">
    <source>
        <dbReference type="ARBA" id="ARBA00022553"/>
    </source>
</evidence>
<dbReference type="InterPro" id="IPR000700">
    <property type="entry name" value="PAS-assoc_C"/>
</dbReference>
<dbReference type="NCBIfam" id="TIGR00229">
    <property type="entry name" value="sensory_box"/>
    <property type="match status" value="1"/>
</dbReference>
<dbReference type="AlphaFoldDB" id="A0A0K1PI75"/>
<dbReference type="InterPro" id="IPR001789">
    <property type="entry name" value="Sig_transdc_resp-reg_receiver"/>
</dbReference>
<dbReference type="Pfam" id="PF00072">
    <property type="entry name" value="Response_reg"/>
    <property type="match status" value="1"/>
</dbReference>
<reference evidence="9 10" key="1">
    <citation type="submission" date="2015-08" db="EMBL/GenBank/DDBJ databases">
        <authorList>
            <person name="Babu N.S."/>
            <person name="Beckwith C.J."/>
            <person name="Beseler K.G."/>
            <person name="Brison A."/>
            <person name="Carone J.V."/>
            <person name="Caskin T.P."/>
            <person name="Diamond M."/>
            <person name="Durham M.E."/>
            <person name="Foxe J.M."/>
            <person name="Go M."/>
            <person name="Henderson B.A."/>
            <person name="Jones I.B."/>
            <person name="McGettigan J.A."/>
            <person name="Micheletti S.J."/>
            <person name="Nasrallah M.E."/>
            <person name="Ortiz D."/>
            <person name="Piller C.R."/>
            <person name="Privatt S.R."/>
            <person name="Schneider S.L."/>
            <person name="Sharp S."/>
            <person name="Smith T.C."/>
            <person name="Stanton J.D."/>
            <person name="Ullery H.E."/>
            <person name="Wilson R.J."/>
            <person name="Serrano M.G."/>
            <person name="Buck G."/>
            <person name="Lee V."/>
            <person name="Wang Y."/>
            <person name="Carvalho R."/>
            <person name="Voegtly L."/>
            <person name="Shi R."/>
            <person name="Duckworth R."/>
            <person name="Johnson A."/>
            <person name="Loviza R."/>
            <person name="Walstead R."/>
            <person name="Shah Z."/>
            <person name="Kiflezghi M."/>
            <person name="Wade K."/>
            <person name="Ball S.L."/>
            <person name="Bradley K.W."/>
            <person name="Asai D.J."/>
            <person name="Bowman C.A."/>
            <person name="Russell D.A."/>
            <person name="Pope W.H."/>
            <person name="Jacobs-Sera D."/>
            <person name="Hendrix R.W."/>
            <person name="Hatfull G.F."/>
        </authorList>
    </citation>
    <scope>NUCLEOTIDE SEQUENCE [LARGE SCALE GENOMIC DNA]</scope>
    <source>
        <strain evidence="9 10">DSM 27710</strain>
    </source>
</reference>
<dbReference type="CDD" id="cd00075">
    <property type="entry name" value="HATPase"/>
    <property type="match status" value="1"/>
</dbReference>
<evidence type="ECO:0000259" key="7">
    <source>
        <dbReference type="PROSITE" id="PS50112"/>
    </source>
</evidence>
<dbReference type="InterPro" id="IPR003661">
    <property type="entry name" value="HisK_dim/P_dom"/>
</dbReference>
<name>A0A0K1PI75_9BACT</name>
<dbReference type="SMART" id="SM00387">
    <property type="entry name" value="HATPase_c"/>
    <property type="match status" value="1"/>
</dbReference>
<dbReference type="SMART" id="SM00086">
    <property type="entry name" value="PAC"/>
    <property type="match status" value="1"/>
</dbReference>
<dbReference type="Gene3D" id="3.30.565.10">
    <property type="entry name" value="Histidine kinase-like ATPase, C-terminal domain"/>
    <property type="match status" value="1"/>
</dbReference>
<dbReference type="InterPro" id="IPR000014">
    <property type="entry name" value="PAS"/>
</dbReference>
<gene>
    <name evidence="9" type="ORF">AKJ08_3508</name>
</gene>
<proteinExistence type="predicted"/>
<evidence type="ECO:0000259" key="6">
    <source>
        <dbReference type="PROSITE" id="PS50110"/>
    </source>
</evidence>
<evidence type="ECO:0000313" key="9">
    <source>
        <dbReference type="EMBL" id="AKU93121.1"/>
    </source>
</evidence>
<sequence>MLLLVDDLPENLFALEQMLRRDDLDIVTAGSGPEALERLLEHRVALAIVDVQMPEMDGFQLATIMRGVERTRHVPIIFVTAASLDRQRVFRGYDAGAVDFLFKPLDVHVLRGKVDVFVTLERQRRELEASENRFRALIQATSQAVWRLSGEGLFIDGFAAWHEATGQSHEDWRQGRWLEAVHPEDRERVKHGWQNALAERSPFQSECRLRRADGEFTWIHARAAPVFDEHRELFEWIGSISDIDERMRHEKMREVLVAILGHDLRNPLSSMMVGAQVALSCATDETIRKSLERVLRGGERMARMIEQILEMARIRGNRSIVLAPAPTDLLSLVRQVVQGAPTRERQLQVESVGDPSGVWDPDRLFQILSNLVGNACEHGADELPVVVRIDGQSTETVRVRVENGGPAIPEELRGQLFEPFRGTERRTAGNKGVGLGLYITKQFVLAHGGTIEVTSSDDRGTVFEVRLPRAVKDDRNGP</sequence>
<protein>
    <recommendedName>
        <fullName evidence="2">histidine kinase</fullName>
        <ecNumber evidence="2">2.7.13.3</ecNumber>
    </recommendedName>
</protein>
<dbReference type="Gene3D" id="1.10.287.130">
    <property type="match status" value="1"/>
</dbReference>
<dbReference type="Proteomes" id="UP000055590">
    <property type="component" value="Chromosome"/>
</dbReference>
<dbReference type="CDD" id="cd00130">
    <property type="entry name" value="PAS"/>
    <property type="match status" value="1"/>
</dbReference>
<feature type="domain" description="Histidine kinase" evidence="5">
    <location>
        <begin position="259"/>
        <end position="471"/>
    </location>
</feature>
<dbReference type="PANTHER" id="PTHR43547">
    <property type="entry name" value="TWO-COMPONENT HISTIDINE KINASE"/>
    <property type="match status" value="1"/>
</dbReference>
<dbReference type="InterPro" id="IPR004358">
    <property type="entry name" value="Sig_transdc_His_kin-like_C"/>
</dbReference>
<evidence type="ECO:0000313" key="10">
    <source>
        <dbReference type="Proteomes" id="UP000055590"/>
    </source>
</evidence>
<dbReference type="FunFam" id="3.30.450.20:FF:000099">
    <property type="entry name" value="Sensory box sensor histidine kinase"/>
    <property type="match status" value="1"/>
</dbReference>
<feature type="modified residue" description="4-aspartylphosphate" evidence="4">
    <location>
        <position position="50"/>
    </location>
</feature>
<dbReference type="InterPro" id="IPR036890">
    <property type="entry name" value="HATPase_C_sf"/>
</dbReference>
<dbReference type="PANTHER" id="PTHR43547:SF2">
    <property type="entry name" value="HYBRID SIGNAL TRANSDUCTION HISTIDINE KINASE C"/>
    <property type="match status" value="1"/>
</dbReference>
<dbReference type="SUPFAM" id="SSF47384">
    <property type="entry name" value="Homodimeric domain of signal transducing histidine kinase"/>
    <property type="match status" value="1"/>
</dbReference>
<dbReference type="GO" id="GO:0000155">
    <property type="term" value="F:phosphorelay sensor kinase activity"/>
    <property type="evidence" value="ECO:0007669"/>
    <property type="project" value="InterPro"/>
</dbReference>
<keyword evidence="10" id="KW-1185">Reference proteome</keyword>
<keyword evidence="9" id="KW-0808">Transferase</keyword>
<dbReference type="PROSITE" id="PS50112">
    <property type="entry name" value="PAS"/>
    <property type="match status" value="1"/>
</dbReference>
<dbReference type="Pfam" id="PF02518">
    <property type="entry name" value="HATPase_c"/>
    <property type="match status" value="1"/>
</dbReference>
<dbReference type="InterPro" id="IPR001610">
    <property type="entry name" value="PAC"/>
</dbReference>
<dbReference type="SUPFAM" id="SSF55874">
    <property type="entry name" value="ATPase domain of HSP90 chaperone/DNA topoisomerase II/histidine kinase"/>
    <property type="match status" value="1"/>
</dbReference>
<dbReference type="PROSITE" id="PS50110">
    <property type="entry name" value="RESPONSE_REGULATORY"/>
    <property type="match status" value="1"/>
</dbReference>
<keyword evidence="3 4" id="KW-0597">Phosphoprotein</keyword>
<dbReference type="KEGG" id="vin:AKJ08_3508"/>
<dbReference type="InterPro" id="IPR036097">
    <property type="entry name" value="HisK_dim/P_sf"/>
</dbReference>
<feature type="domain" description="Response regulatory" evidence="6">
    <location>
        <begin position="1"/>
        <end position="118"/>
    </location>
</feature>
<dbReference type="EMBL" id="CP012332">
    <property type="protein sequence ID" value="AKU93121.1"/>
    <property type="molecule type" value="Genomic_DNA"/>
</dbReference>
<dbReference type="Gene3D" id="3.30.450.20">
    <property type="entry name" value="PAS domain"/>
    <property type="match status" value="1"/>
</dbReference>
<dbReference type="InterPro" id="IPR035965">
    <property type="entry name" value="PAS-like_dom_sf"/>
</dbReference>
<accession>A0A0K1PI75</accession>
<dbReference type="PRINTS" id="PR00344">
    <property type="entry name" value="BCTRLSENSOR"/>
</dbReference>
<evidence type="ECO:0000256" key="4">
    <source>
        <dbReference type="PROSITE-ProRule" id="PRU00169"/>
    </source>
</evidence>
<dbReference type="InterPro" id="IPR013655">
    <property type="entry name" value="PAS_fold_3"/>
</dbReference>
<dbReference type="SUPFAM" id="SSF52172">
    <property type="entry name" value="CheY-like"/>
    <property type="match status" value="1"/>
</dbReference>
<dbReference type="InterPro" id="IPR003594">
    <property type="entry name" value="HATPase_dom"/>
</dbReference>
<evidence type="ECO:0000256" key="1">
    <source>
        <dbReference type="ARBA" id="ARBA00000085"/>
    </source>
</evidence>
<evidence type="ECO:0000259" key="8">
    <source>
        <dbReference type="PROSITE" id="PS50113"/>
    </source>
</evidence>
<dbReference type="SMART" id="SM00091">
    <property type="entry name" value="PAS"/>
    <property type="match status" value="1"/>
</dbReference>
<evidence type="ECO:0000259" key="5">
    <source>
        <dbReference type="PROSITE" id="PS50109"/>
    </source>
</evidence>
<dbReference type="STRING" id="1391653.AKJ08_3508"/>
<comment type="catalytic activity">
    <reaction evidence="1">
        <text>ATP + protein L-histidine = ADP + protein N-phospho-L-histidine.</text>
        <dbReference type="EC" id="2.7.13.3"/>
    </reaction>
</comment>
<dbReference type="InterPro" id="IPR005467">
    <property type="entry name" value="His_kinase_dom"/>
</dbReference>
<feature type="domain" description="PAC" evidence="8">
    <location>
        <begin position="203"/>
        <end position="255"/>
    </location>
</feature>
<keyword evidence="9" id="KW-0418">Kinase</keyword>
<organism evidence="9 10">
    <name type="scientific">Vulgatibacter incomptus</name>
    <dbReference type="NCBI Taxonomy" id="1391653"/>
    <lineage>
        <taxon>Bacteria</taxon>
        <taxon>Pseudomonadati</taxon>
        <taxon>Myxococcota</taxon>
        <taxon>Myxococcia</taxon>
        <taxon>Myxococcales</taxon>
        <taxon>Cystobacterineae</taxon>
        <taxon>Vulgatibacteraceae</taxon>
        <taxon>Vulgatibacter</taxon>
    </lineage>
</organism>
<dbReference type="EC" id="2.7.13.3" evidence="2"/>
<evidence type="ECO:0000256" key="2">
    <source>
        <dbReference type="ARBA" id="ARBA00012438"/>
    </source>
</evidence>
<dbReference type="PROSITE" id="PS50109">
    <property type="entry name" value="HIS_KIN"/>
    <property type="match status" value="1"/>
</dbReference>
<dbReference type="PROSITE" id="PS50113">
    <property type="entry name" value="PAC"/>
    <property type="match status" value="1"/>
</dbReference>